<protein>
    <submittedName>
        <fullName evidence="1">Uncharacterized protein</fullName>
    </submittedName>
</protein>
<name>A0A7C2P2B1_9PLAN</name>
<proteinExistence type="predicted"/>
<dbReference type="EMBL" id="DSOK01000369">
    <property type="protein sequence ID" value="HEN16452.1"/>
    <property type="molecule type" value="Genomic_DNA"/>
</dbReference>
<gene>
    <name evidence="1" type="ORF">ENQ76_13400</name>
</gene>
<reference evidence="1" key="1">
    <citation type="journal article" date="2020" name="mSystems">
        <title>Genome- and Community-Level Interaction Insights into Carbon Utilization and Element Cycling Functions of Hydrothermarchaeota in Hydrothermal Sediment.</title>
        <authorList>
            <person name="Zhou Z."/>
            <person name="Liu Y."/>
            <person name="Xu W."/>
            <person name="Pan J."/>
            <person name="Luo Z.H."/>
            <person name="Li M."/>
        </authorList>
    </citation>
    <scope>NUCLEOTIDE SEQUENCE [LARGE SCALE GENOMIC DNA]</scope>
    <source>
        <strain evidence="1">SpSt-339</strain>
    </source>
</reference>
<sequence length="261" mass="29444">MLSRCWLVLVATYWTVTIGPSTGWAESSPALDELVARSRLIVFGRVELVDDQLLCRVVKVLKGEYSPTAFAHQPPTGYVNPLHAPFYDQLDAGEKVFLFYVDHHRPGDGRLDRPDLGVIVDNGRVTFPLVDHQPPSMTVKQFQRQIAALLLPLDVAPTPRDSWHLAGPWKLLLPAGYEHDVTFTHVKGNRYRMEPGVLTVAGVYELEGDRLVRVPNEEQPPLVYEWKFLSRHIVHLDKQPPKSRPADYDGAVLFRTQAAVP</sequence>
<accession>A0A7C2P2B1</accession>
<organism evidence="1">
    <name type="scientific">Schlesneria paludicola</name>
    <dbReference type="NCBI Taxonomy" id="360056"/>
    <lineage>
        <taxon>Bacteria</taxon>
        <taxon>Pseudomonadati</taxon>
        <taxon>Planctomycetota</taxon>
        <taxon>Planctomycetia</taxon>
        <taxon>Planctomycetales</taxon>
        <taxon>Planctomycetaceae</taxon>
        <taxon>Schlesneria</taxon>
    </lineage>
</organism>
<dbReference type="AlphaFoldDB" id="A0A7C2P2B1"/>
<comment type="caution">
    <text evidence="1">The sequence shown here is derived from an EMBL/GenBank/DDBJ whole genome shotgun (WGS) entry which is preliminary data.</text>
</comment>
<evidence type="ECO:0000313" key="1">
    <source>
        <dbReference type="EMBL" id="HEN16452.1"/>
    </source>
</evidence>